<reference evidence="2 3" key="2">
    <citation type="submission" date="2016-05" db="EMBL/GenBank/DDBJ databases">
        <title>Lineage-specific infection strategies underlie the spectrum of fungal disease in amphibians.</title>
        <authorList>
            <person name="Cuomo C.A."/>
            <person name="Farrer R.A."/>
            <person name="James T."/>
            <person name="Longcore J."/>
            <person name="Birren B."/>
        </authorList>
    </citation>
    <scope>NUCLEOTIDE SEQUENCE [LARGE SCALE GENOMIC DNA]</scope>
    <source>
        <strain evidence="2 3">JEL423</strain>
    </source>
</reference>
<dbReference type="VEuPathDB" id="FungiDB:BDEG_23521"/>
<proteinExistence type="predicted"/>
<dbReference type="Proteomes" id="UP000077115">
    <property type="component" value="Unassembled WGS sequence"/>
</dbReference>
<feature type="compositionally biased region" description="Polar residues" evidence="1">
    <location>
        <begin position="115"/>
        <end position="130"/>
    </location>
</feature>
<feature type="region of interest" description="Disordered" evidence="1">
    <location>
        <begin position="50"/>
        <end position="130"/>
    </location>
</feature>
<organism evidence="2 3">
    <name type="scientific">Batrachochytrium dendrobatidis (strain JEL423)</name>
    <dbReference type="NCBI Taxonomy" id="403673"/>
    <lineage>
        <taxon>Eukaryota</taxon>
        <taxon>Fungi</taxon>
        <taxon>Fungi incertae sedis</taxon>
        <taxon>Chytridiomycota</taxon>
        <taxon>Chytridiomycota incertae sedis</taxon>
        <taxon>Chytridiomycetes</taxon>
        <taxon>Rhizophydiales</taxon>
        <taxon>Rhizophydiales incertae sedis</taxon>
        <taxon>Batrachochytrium</taxon>
    </lineage>
</organism>
<name>A0A177WK31_BATDL</name>
<sequence length="226" mass="24917">MGTIVQANKGSSSISPSMMDVFDAVKHSQTPESLFEPMPFENTTSIYRYRRQNDGQESSSIYTSSSDDEDEVTTDNTMSNSCGNTGQSVPFISDPFRRSFQRTPHRSHTHPVPNHRNSTANISTEQVSCTSTRSLPLRKVRFSDAVTHIDTLSSTRRFSDLGEAPLSRQQLAASPTSHLSPSVLSSSMTSLSASLAALTRPTWFKSLMTKVQSRRDSATSDLDIFP</sequence>
<evidence type="ECO:0000256" key="1">
    <source>
        <dbReference type="SAM" id="MobiDB-lite"/>
    </source>
</evidence>
<feature type="compositionally biased region" description="Polar residues" evidence="1">
    <location>
        <begin position="78"/>
        <end position="90"/>
    </location>
</feature>
<gene>
    <name evidence="2" type="ORF">BDEG_23521</name>
</gene>
<feature type="compositionally biased region" description="Basic residues" evidence="1">
    <location>
        <begin position="99"/>
        <end position="109"/>
    </location>
</feature>
<protein>
    <submittedName>
        <fullName evidence="2">Uncharacterized protein</fullName>
    </submittedName>
</protein>
<dbReference type="AlphaFoldDB" id="A0A177WK31"/>
<reference evidence="2 3" key="1">
    <citation type="submission" date="2006-10" db="EMBL/GenBank/DDBJ databases">
        <title>The Genome Sequence of Batrachochytrium dendrobatidis JEL423.</title>
        <authorList>
            <consortium name="The Broad Institute Genome Sequencing Platform"/>
            <person name="Birren B."/>
            <person name="Lander E."/>
            <person name="Galagan J."/>
            <person name="Cuomo C."/>
            <person name="Devon K."/>
            <person name="Jaffe D."/>
            <person name="Butler J."/>
            <person name="Alvarez P."/>
            <person name="Gnerre S."/>
            <person name="Grabherr M."/>
            <person name="Kleber M."/>
            <person name="Mauceli E."/>
            <person name="Brockman W."/>
            <person name="Young S."/>
            <person name="LaButti K."/>
            <person name="Sykes S."/>
            <person name="DeCaprio D."/>
            <person name="Crawford M."/>
            <person name="Koehrsen M."/>
            <person name="Engels R."/>
            <person name="Montgomery P."/>
            <person name="Pearson M."/>
            <person name="Howarth C."/>
            <person name="Larson L."/>
            <person name="White J."/>
            <person name="O'Leary S."/>
            <person name="Kodira C."/>
            <person name="Zeng Q."/>
            <person name="Yandava C."/>
            <person name="Alvarado L."/>
            <person name="Longcore J."/>
            <person name="James T."/>
        </authorList>
    </citation>
    <scope>NUCLEOTIDE SEQUENCE [LARGE SCALE GENOMIC DNA]</scope>
    <source>
        <strain evidence="2 3">JEL423</strain>
    </source>
</reference>
<evidence type="ECO:0000313" key="2">
    <source>
        <dbReference type="EMBL" id="OAJ39691.1"/>
    </source>
</evidence>
<accession>A0A177WK31</accession>
<dbReference type="EMBL" id="DS022303">
    <property type="protein sequence ID" value="OAJ39691.1"/>
    <property type="molecule type" value="Genomic_DNA"/>
</dbReference>
<evidence type="ECO:0000313" key="3">
    <source>
        <dbReference type="Proteomes" id="UP000077115"/>
    </source>
</evidence>